<accession>A0A1S3JTF0</accession>
<evidence type="ECO:0000313" key="9">
    <source>
        <dbReference type="RefSeq" id="XP_013413345.1"/>
    </source>
</evidence>
<keyword evidence="2" id="KW-0813">Transport</keyword>
<dbReference type="GO" id="GO:0005739">
    <property type="term" value="C:mitochondrion"/>
    <property type="evidence" value="ECO:0007669"/>
    <property type="project" value="TreeGrafter"/>
</dbReference>
<keyword evidence="5" id="KW-0676">Redox-active center</keyword>
<dbReference type="OrthoDB" id="418495at2759"/>
<dbReference type="SUPFAM" id="SSF52833">
    <property type="entry name" value="Thioredoxin-like"/>
    <property type="match status" value="1"/>
</dbReference>
<sequence>MLRTRTEALRHIWRVNRCLTYHNQEKFSAVSVSQHNFGCLSKHNQDSLTKHNLAKFHSGSVVRMGGRVSQPSPAIHQFINEEVSKNCVTIFSKTSCGFCKRTKRLLDQLEVPYKSIELNCRDDGPLIQQELQVMTGSSTVPSVFVNGQYIGGSDDTNRLQKEGKLLPLVRQCMP</sequence>
<dbReference type="InterPro" id="IPR002109">
    <property type="entry name" value="Glutaredoxin"/>
</dbReference>
<proteinExistence type="inferred from homology"/>
<dbReference type="Proteomes" id="UP000085678">
    <property type="component" value="Unplaced"/>
</dbReference>
<dbReference type="Gene3D" id="3.40.30.10">
    <property type="entry name" value="Glutaredoxin"/>
    <property type="match status" value="1"/>
</dbReference>
<evidence type="ECO:0000256" key="5">
    <source>
        <dbReference type="ARBA" id="ARBA00023284"/>
    </source>
</evidence>
<dbReference type="RefSeq" id="XP_013413344.1">
    <property type="nucleotide sequence ID" value="XM_013557890.1"/>
</dbReference>
<dbReference type="KEGG" id="lak:106175757"/>
<dbReference type="InterPro" id="IPR014025">
    <property type="entry name" value="Glutaredoxin_subgr"/>
</dbReference>
<dbReference type="GO" id="GO:0015035">
    <property type="term" value="F:protein-disulfide reductase activity"/>
    <property type="evidence" value="ECO:0007669"/>
    <property type="project" value="TreeGrafter"/>
</dbReference>
<name>A0A1S3JTF0_LINAN</name>
<organism evidence="7 8">
    <name type="scientific">Lingula anatina</name>
    <name type="common">Brachiopod</name>
    <name type="synonym">Lingula unguis</name>
    <dbReference type="NCBI Taxonomy" id="7574"/>
    <lineage>
        <taxon>Eukaryota</taxon>
        <taxon>Metazoa</taxon>
        <taxon>Spiralia</taxon>
        <taxon>Lophotrochozoa</taxon>
        <taxon>Brachiopoda</taxon>
        <taxon>Linguliformea</taxon>
        <taxon>Lingulata</taxon>
        <taxon>Lingulida</taxon>
        <taxon>Linguloidea</taxon>
        <taxon>Lingulidae</taxon>
        <taxon>Lingula</taxon>
    </lineage>
</organism>
<comment type="similarity">
    <text evidence="1">Belongs to the glutaredoxin family.</text>
</comment>
<keyword evidence="3" id="KW-0249">Electron transport</keyword>
<dbReference type="RefSeq" id="XP_013413345.1">
    <property type="nucleotide sequence ID" value="XM_013557891.1"/>
</dbReference>
<gene>
    <name evidence="8 9 10 11" type="primary">LOC106175757</name>
</gene>
<evidence type="ECO:0000256" key="2">
    <source>
        <dbReference type="ARBA" id="ARBA00022448"/>
    </source>
</evidence>
<dbReference type="PROSITE" id="PS51354">
    <property type="entry name" value="GLUTAREDOXIN_2"/>
    <property type="match status" value="1"/>
</dbReference>
<feature type="domain" description="Glutaredoxin" evidence="6">
    <location>
        <begin position="88"/>
        <end position="150"/>
    </location>
</feature>
<evidence type="ECO:0000256" key="1">
    <source>
        <dbReference type="ARBA" id="ARBA00007787"/>
    </source>
</evidence>
<evidence type="ECO:0000256" key="3">
    <source>
        <dbReference type="ARBA" id="ARBA00022982"/>
    </source>
</evidence>
<dbReference type="AlphaFoldDB" id="A0A1S3JTF0"/>
<dbReference type="PANTHER" id="PTHR46679">
    <property type="match status" value="1"/>
</dbReference>
<dbReference type="PANTHER" id="PTHR46679:SF1">
    <property type="entry name" value="GLUTAREDOXIN-2, MITOCHONDRIAL"/>
    <property type="match status" value="1"/>
</dbReference>
<dbReference type="RefSeq" id="XP_013413347.1">
    <property type="nucleotide sequence ID" value="XM_013557893.2"/>
</dbReference>
<evidence type="ECO:0000256" key="4">
    <source>
        <dbReference type="ARBA" id="ARBA00023157"/>
    </source>
</evidence>
<evidence type="ECO:0000259" key="6">
    <source>
        <dbReference type="Pfam" id="PF00462"/>
    </source>
</evidence>
<protein>
    <submittedName>
        <fullName evidence="8 9">Glutaredoxin-2, mitochondrial-like</fullName>
    </submittedName>
</protein>
<dbReference type="FunFam" id="3.40.30.10:FF:000093">
    <property type="entry name" value="Glutaredoxin 2"/>
    <property type="match status" value="1"/>
</dbReference>
<evidence type="ECO:0000313" key="11">
    <source>
        <dbReference type="RefSeq" id="XP_013413347.1"/>
    </source>
</evidence>
<dbReference type="InterPro" id="IPR036249">
    <property type="entry name" value="Thioredoxin-like_sf"/>
</dbReference>
<evidence type="ECO:0000313" key="10">
    <source>
        <dbReference type="RefSeq" id="XP_013413346.1"/>
    </source>
</evidence>
<dbReference type="GeneID" id="106175757"/>
<dbReference type="RefSeq" id="XP_013413346.1">
    <property type="nucleotide sequence ID" value="XM_013557892.2"/>
</dbReference>
<dbReference type="STRING" id="7574.A0A1S3JTF0"/>
<dbReference type="PRINTS" id="PR00160">
    <property type="entry name" value="GLUTAREDOXIN"/>
</dbReference>
<evidence type="ECO:0000313" key="7">
    <source>
        <dbReference type="Proteomes" id="UP000085678"/>
    </source>
</evidence>
<evidence type="ECO:0000313" key="8">
    <source>
        <dbReference type="RefSeq" id="XP_013413344.1"/>
    </source>
</evidence>
<keyword evidence="4" id="KW-1015">Disulfide bond</keyword>
<dbReference type="Pfam" id="PF00462">
    <property type="entry name" value="Glutaredoxin"/>
    <property type="match status" value="1"/>
</dbReference>
<keyword evidence="7" id="KW-1185">Reference proteome</keyword>
<reference evidence="8 9" key="1">
    <citation type="submission" date="2025-04" db="UniProtKB">
        <authorList>
            <consortium name="RefSeq"/>
        </authorList>
    </citation>
    <scope>IDENTIFICATION</scope>
    <source>
        <tissue evidence="8 9">Gonads</tissue>
    </source>
</reference>
<dbReference type="CDD" id="cd03419">
    <property type="entry name" value="GRX_GRXh_1_2_like"/>
    <property type="match status" value="1"/>
</dbReference>